<dbReference type="GO" id="GO:0006970">
    <property type="term" value="P:response to osmotic stress"/>
    <property type="evidence" value="ECO:0007669"/>
    <property type="project" value="EnsemblFungi"/>
</dbReference>
<dbReference type="GeneID" id="14496043"/>
<dbReference type="OMA" id="DSGWQAR"/>
<evidence type="ECO:0000256" key="2">
    <source>
        <dbReference type="PROSITE-ProRule" id="PRU01077"/>
    </source>
</evidence>
<dbReference type="GO" id="GO:0080025">
    <property type="term" value="F:phosphatidylinositol-3,5-bisphosphate binding"/>
    <property type="evidence" value="ECO:0007669"/>
    <property type="project" value="EnsemblFungi"/>
</dbReference>
<dbReference type="GO" id="GO:0007165">
    <property type="term" value="P:signal transduction"/>
    <property type="evidence" value="ECO:0007669"/>
    <property type="project" value="InterPro"/>
</dbReference>
<dbReference type="Gene3D" id="1.20.1270.60">
    <property type="entry name" value="Arfaptin homology (AH) domain/BAR domain"/>
    <property type="match status" value="1"/>
</dbReference>
<feature type="region of interest" description="Disordered" evidence="3">
    <location>
        <begin position="313"/>
        <end position="396"/>
    </location>
</feature>
<dbReference type="PANTHER" id="PTHR23176:SF128">
    <property type="entry name" value="RHO GTPASE-ACTIVATING PROTEIN RGD1"/>
    <property type="match status" value="1"/>
</dbReference>
<dbReference type="Proteomes" id="UP000002866">
    <property type="component" value="Chromosome 4"/>
</dbReference>
<dbReference type="GO" id="GO:0005933">
    <property type="term" value="C:cellular bud"/>
    <property type="evidence" value="ECO:0007669"/>
    <property type="project" value="EnsemblFungi"/>
</dbReference>
<dbReference type="FunCoup" id="I2H3Q5">
    <property type="interactions" value="181"/>
</dbReference>
<dbReference type="HOGENOM" id="CLU_010730_2_0_1"/>
<feature type="compositionally biased region" description="Polar residues" evidence="3">
    <location>
        <begin position="332"/>
        <end position="375"/>
    </location>
</feature>
<dbReference type="GO" id="GO:0005096">
    <property type="term" value="F:GTPase activator activity"/>
    <property type="evidence" value="ECO:0007669"/>
    <property type="project" value="UniProtKB-KW"/>
</dbReference>
<dbReference type="SMART" id="SM00055">
    <property type="entry name" value="FCH"/>
    <property type="match status" value="1"/>
</dbReference>
<dbReference type="GO" id="GO:0070273">
    <property type="term" value="F:phosphatidylinositol-4-phosphate binding"/>
    <property type="evidence" value="ECO:0007669"/>
    <property type="project" value="EnsemblFungi"/>
</dbReference>
<feature type="domain" description="F-BAR" evidence="5">
    <location>
        <begin position="12"/>
        <end position="283"/>
    </location>
</feature>
<dbReference type="InterPro" id="IPR008936">
    <property type="entry name" value="Rho_GTPase_activation_prot"/>
</dbReference>
<feature type="compositionally biased region" description="Low complexity" evidence="3">
    <location>
        <begin position="376"/>
        <end position="396"/>
    </location>
</feature>
<dbReference type="InterPro" id="IPR001060">
    <property type="entry name" value="FCH_dom"/>
</dbReference>
<dbReference type="RefSeq" id="XP_004180526.1">
    <property type="nucleotide sequence ID" value="XM_004180478.1"/>
</dbReference>
<keyword evidence="1" id="KW-0343">GTPase activation</keyword>
<dbReference type="InterPro" id="IPR031160">
    <property type="entry name" value="F_BAR_dom"/>
</dbReference>
<dbReference type="PROSITE" id="PS51741">
    <property type="entry name" value="F_BAR"/>
    <property type="match status" value="1"/>
</dbReference>
<dbReference type="Gene3D" id="1.10.555.10">
    <property type="entry name" value="Rho GTPase activation protein"/>
    <property type="match status" value="1"/>
</dbReference>
<evidence type="ECO:0000256" key="3">
    <source>
        <dbReference type="SAM" id="MobiDB-lite"/>
    </source>
</evidence>
<dbReference type="Pfam" id="PF00611">
    <property type="entry name" value="FCH"/>
    <property type="match status" value="1"/>
</dbReference>
<organism evidence="6 7">
    <name type="scientific">Henningerozyma blattae (strain ATCC 34711 / CBS 6284 / DSM 70876 / NBRC 10599 / NRRL Y-10934 / UCD 77-7)</name>
    <name type="common">Yeast</name>
    <name type="synonym">Tetrapisispora blattae</name>
    <dbReference type="NCBI Taxonomy" id="1071380"/>
    <lineage>
        <taxon>Eukaryota</taxon>
        <taxon>Fungi</taxon>
        <taxon>Dikarya</taxon>
        <taxon>Ascomycota</taxon>
        <taxon>Saccharomycotina</taxon>
        <taxon>Saccharomycetes</taxon>
        <taxon>Saccharomycetales</taxon>
        <taxon>Saccharomycetaceae</taxon>
        <taxon>Henningerozyma</taxon>
    </lineage>
</organism>
<dbReference type="InterPro" id="IPR050729">
    <property type="entry name" value="Rho-GAP"/>
</dbReference>
<dbReference type="SMART" id="SM00324">
    <property type="entry name" value="RhoGAP"/>
    <property type="match status" value="1"/>
</dbReference>
<dbReference type="AlphaFoldDB" id="I2H3Q5"/>
<evidence type="ECO:0000259" key="5">
    <source>
        <dbReference type="PROSITE" id="PS51741"/>
    </source>
</evidence>
<dbReference type="InterPro" id="IPR000198">
    <property type="entry name" value="RhoGAP_dom"/>
</dbReference>
<dbReference type="Pfam" id="PF00620">
    <property type="entry name" value="RhoGAP"/>
    <property type="match status" value="1"/>
</dbReference>
<evidence type="ECO:0000313" key="6">
    <source>
        <dbReference type="EMBL" id="CCH61007.1"/>
    </source>
</evidence>
<dbReference type="SUPFAM" id="SSF103657">
    <property type="entry name" value="BAR/IMD domain-like"/>
    <property type="match status" value="1"/>
</dbReference>
<dbReference type="EMBL" id="HE806319">
    <property type="protein sequence ID" value="CCH61007.1"/>
    <property type="molecule type" value="Genomic_DNA"/>
</dbReference>
<dbReference type="PANTHER" id="PTHR23176">
    <property type="entry name" value="RHO/RAC/CDC GTPASE-ACTIVATING PROTEIN"/>
    <property type="match status" value="1"/>
</dbReference>
<dbReference type="InParanoid" id="I2H3Q5"/>
<dbReference type="GO" id="GO:0010314">
    <property type="term" value="F:phosphatidylinositol-5-phosphate binding"/>
    <property type="evidence" value="ECO:0007669"/>
    <property type="project" value="EnsemblFungi"/>
</dbReference>
<accession>I2H3Q5</accession>
<dbReference type="GO" id="GO:0030036">
    <property type="term" value="P:actin cytoskeleton organization"/>
    <property type="evidence" value="ECO:0007669"/>
    <property type="project" value="EnsemblFungi"/>
</dbReference>
<dbReference type="SUPFAM" id="SSF48350">
    <property type="entry name" value="GTPase activation domain, GAP"/>
    <property type="match status" value="1"/>
</dbReference>
<feature type="domain" description="Rho-GAP" evidence="4">
    <location>
        <begin position="456"/>
        <end position="648"/>
    </location>
</feature>
<dbReference type="GO" id="GO:0010447">
    <property type="term" value="P:response to acidic pH"/>
    <property type="evidence" value="ECO:0007669"/>
    <property type="project" value="EnsemblFungi"/>
</dbReference>
<dbReference type="GO" id="GO:0032266">
    <property type="term" value="F:phosphatidylinositol-3-phosphate binding"/>
    <property type="evidence" value="ECO:0007669"/>
    <property type="project" value="EnsemblFungi"/>
</dbReference>
<name>I2H3Q5_HENB6</name>
<sequence length="651" mass="73337">MSNTRVSSLNSTNYSDLLNSARIKKVLDSDIAINALLLRLKQSLLSCEEFIKYLRKKHLFEQDNVDELSKQFKHFFTSNSNTQTTMYKSIHQILAFDGKLSNSKQSYIKSIIKIYDELNSLLLSITKLRKSIKDNSKKLEKDVSDSIHIAEKAKSRYISLCQDWDKLKMTDPTKTKLTLRGSKTTKEQEEDLLRKIDAADLDYKQKVDHSNSLRDKFLHTERPKIVKELKNLILEFDTAMSIQLQKYSIQTENFILNMGLIVSPVEVDKSLKSIAFSIDINNDLYQFLNKYNSKQNMKNNVLVNKNLIPVPYKKHPSMGGSSSSSSASLPSTTNRKITSRNPSSASSKKNFSNIDPLNTTSTISSPSLASTTTFANSSLPNTPLTTTSPSKNILTSSSSSFAQQSSLITSPTITSPSTRLPSTTTFTSLNDSINTNQNTIATSTTGSNKNFETFGVPLTSLIQSEDDMVPIIVRQCIYIIDEFGINIEGIYRKSANVLEVNKLKDMINKDPSNIPSLLLPSKDYHDSDIHLVASLFKLFFASLPDTLIPSEIIPELKICISIEDFDTRKNYMHGLIYKFPDAQYWTLRALLFHLKNIAKNSNQNKMNEKALSIIWGPTVIPSNDDDPTDVNFQINNMQVLLDVTEQAFEPE</sequence>
<dbReference type="InterPro" id="IPR027267">
    <property type="entry name" value="AH/BAR_dom_sf"/>
</dbReference>
<feature type="compositionally biased region" description="Low complexity" evidence="3">
    <location>
        <begin position="317"/>
        <end position="331"/>
    </location>
</feature>
<evidence type="ECO:0000313" key="7">
    <source>
        <dbReference type="Proteomes" id="UP000002866"/>
    </source>
</evidence>
<evidence type="ECO:0008006" key="8">
    <source>
        <dbReference type="Google" id="ProtNLM"/>
    </source>
</evidence>
<keyword evidence="2" id="KW-0175">Coiled coil</keyword>
<dbReference type="FunFam" id="1.20.1270.60:FF:000063">
    <property type="entry name" value="Rho GTPase activator"/>
    <property type="match status" value="1"/>
</dbReference>
<dbReference type="KEGG" id="tbl:TBLA_0D05140"/>
<dbReference type="eggNOG" id="KOG1450">
    <property type="taxonomic scope" value="Eukaryota"/>
</dbReference>
<dbReference type="STRING" id="1071380.I2H3Q5"/>
<proteinExistence type="predicted"/>
<dbReference type="GO" id="GO:0042802">
    <property type="term" value="F:identical protein binding"/>
    <property type="evidence" value="ECO:0007669"/>
    <property type="project" value="EnsemblFungi"/>
</dbReference>
<protein>
    <recommendedName>
        <fullName evidence="8">Rho-GAP domain-containing protein</fullName>
    </recommendedName>
</protein>
<dbReference type="PROSITE" id="PS50238">
    <property type="entry name" value="RHOGAP"/>
    <property type="match status" value="1"/>
</dbReference>
<gene>
    <name evidence="6" type="primary">TBLA0D05140</name>
    <name evidence="6" type="ORF">TBLA_0D05140</name>
</gene>
<dbReference type="GO" id="GO:0030479">
    <property type="term" value="C:actin cortical patch"/>
    <property type="evidence" value="ECO:0007669"/>
    <property type="project" value="EnsemblFungi"/>
</dbReference>
<dbReference type="OrthoDB" id="437889at2759"/>
<reference evidence="6 7" key="1">
    <citation type="journal article" date="2011" name="Proc. Natl. Acad. Sci. U.S.A.">
        <title>Evolutionary erosion of yeast sex chromosomes by mating-type switching accidents.</title>
        <authorList>
            <person name="Gordon J.L."/>
            <person name="Armisen D."/>
            <person name="Proux-Wera E."/>
            <person name="Oheigeartaigh S.S."/>
            <person name="Byrne K.P."/>
            <person name="Wolfe K.H."/>
        </authorList>
    </citation>
    <scope>NUCLEOTIDE SEQUENCE [LARGE SCALE GENOMIC DNA]</scope>
    <source>
        <strain evidence="7">ATCC 34711 / CBS 6284 / DSM 70876 / NBRC 10599 / NRRL Y-10934 / UCD 77-7</strain>
    </source>
</reference>
<dbReference type="GO" id="GO:0005546">
    <property type="term" value="F:phosphatidylinositol-4,5-bisphosphate binding"/>
    <property type="evidence" value="ECO:0007669"/>
    <property type="project" value="EnsemblFungi"/>
</dbReference>
<evidence type="ECO:0000259" key="4">
    <source>
        <dbReference type="PROSITE" id="PS50238"/>
    </source>
</evidence>
<dbReference type="GO" id="GO:0010508">
    <property type="term" value="P:positive regulation of autophagy"/>
    <property type="evidence" value="ECO:0007669"/>
    <property type="project" value="EnsemblFungi"/>
</dbReference>
<evidence type="ECO:0000256" key="1">
    <source>
        <dbReference type="ARBA" id="ARBA00022468"/>
    </source>
</evidence>
<keyword evidence="7" id="KW-1185">Reference proteome</keyword>